<gene>
    <name evidence="2" type="ORF">DPMN_114605</name>
</gene>
<evidence type="ECO:0000256" key="1">
    <source>
        <dbReference type="SAM" id="MobiDB-lite"/>
    </source>
</evidence>
<organism evidence="2 3">
    <name type="scientific">Dreissena polymorpha</name>
    <name type="common">Zebra mussel</name>
    <name type="synonym">Mytilus polymorpha</name>
    <dbReference type="NCBI Taxonomy" id="45954"/>
    <lineage>
        <taxon>Eukaryota</taxon>
        <taxon>Metazoa</taxon>
        <taxon>Spiralia</taxon>
        <taxon>Lophotrochozoa</taxon>
        <taxon>Mollusca</taxon>
        <taxon>Bivalvia</taxon>
        <taxon>Autobranchia</taxon>
        <taxon>Heteroconchia</taxon>
        <taxon>Euheterodonta</taxon>
        <taxon>Imparidentia</taxon>
        <taxon>Neoheterodontei</taxon>
        <taxon>Myida</taxon>
        <taxon>Dreissenoidea</taxon>
        <taxon>Dreissenidae</taxon>
        <taxon>Dreissena</taxon>
    </lineage>
</organism>
<feature type="region of interest" description="Disordered" evidence="1">
    <location>
        <begin position="68"/>
        <end position="90"/>
    </location>
</feature>
<comment type="caution">
    <text evidence="2">The sequence shown here is derived from an EMBL/GenBank/DDBJ whole genome shotgun (WGS) entry which is preliminary data.</text>
</comment>
<keyword evidence="3" id="KW-1185">Reference proteome</keyword>
<reference evidence="2" key="1">
    <citation type="journal article" date="2019" name="bioRxiv">
        <title>The Genome of the Zebra Mussel, Dreissena polymorpha: A Resource for Invasive Species Research.</title>
        <authorList>
            <person name="McCartney M.A."/>
            <person name="Auch B."/>
            <person name="Kono T."/>
            <person name="Mallez S."/>
            <person name="Zhang Y."/>
            <person name="Obille A."/>
            <person name="Becker A."/>
            <person name="Abrahante J.E."/>
            <person name="Garbe J."/>
            <person name="Badalamenti J.P."/>
            <person name="Herman A."/>
            <person name="Mangelson H."/>
            <person name="Liachko I."/>
            <person name="Sullivan S."/>
            <person name="Sone E.D."/>
            <person name="Koren S."/>
            <person name="Silverstein K.A.T."/>
            <person name="Beckman K.B."/>
            <person name="Gohl D.M."/>
        </authorList>
    </citation>
    <scope>NUCLEOTIDE SEQUENCE</scope>
    <source>
        <strain evidence="2">Duluth1</strain>
        <tissue evidence="2">Whole animal</tissue>
    </source>
</reference>
<feature type="non-terminal residue" evidence="2">
    <location>
        <position position="110"/>
    </location>
</feature>
<dbReference type="Proteomes" id="UP000828390">
    <property type="component" value="Unassembled WGS sequence"/>
</dbReference>
<evidence type="ECO:0000313" key="2">
    <source>
        <dbReference type="EMBL" id="KAH3841147.1"/>
    </source>
</evidence>
<evidence type="ECO:0000313" key="3">
    <source>
        <dbReference type="Proteomes" id="UP000828390"/>
    </source>
</evidence>
<accession>A0A9D4KJS3</accession>
<protein>
    <submittedName>
        <fullName evidence="2">Uncharacterized protein</fullName>
    </submittedName>
</protein>
<proteinExistence type="predicted"/>
<name>A0A9D4KJS3_DREPO</name>
<sequence length="110" mass="12993">RQTNRQTGQKQYVPHYYMTPTKKGLTKDFKGTQFTHPTCKQHQSIVCKFSFFGDSNKFAEVARTSEERRSMLRNNSHRKSRQKDGEKQVGKQAWVSYDTLYVDRRPIKDS</sequence>
<dbReference type="AlphaFoldDB" id="A0A9D4KJS3"/>
<reference evidence="2" key="2">
    <citation type="submission" date="2020-11" db="EMBL/GenBank/DDBJ databases">
        <authorList>
            <person name="McCartney M.A."/>
            <person name="Auch B."/>
            <person name="Kono T."/>
            <person name="Mallez S."/>
            <person name="Becker A."/>
            <person name="Gohl D.M."/>
            <person name="Silverstein K.A.T."/>
            <person name="Koren S."/>
            <person name="Bechman K.B."/>
            <person name="Herman A."/>
            <person name="Abrahante J.E."/>
            <person name="Garbe J."/>
        </authorList>
    </citation>
    <scope>NUCLEOTIDE SEQUENCE</scope>
    <source>
        <strain evidence="2">Duluth1</strain>
        <tissue evidence="2">Whole animal</tissue>
    </source>
</reference>
<dbReference type="EMBL" id="JAIWYP010000004">
    <property type="protein sequence ID" value="KAH3841147.1"/>
    <property type="molecule type" value="Genomic_DNA"/>
</dbReference>